<name>A0A395J095_9HELO</name>
<dbReference type="AlphaFoldDB" id="A0A395J095"/>
<protein>
    <recommendedName>
        <fullName evidence="11">S1/P1 Nuclease</fullName>
    </recommendedName>
</protein>
<keyword evidence="6" id="KW-1015">Disulfide bond</keyword>
<organism evidence="9 10">
    <name type="scientific">Monilinia fructigena</name>
    <dbReference type="NCBI Taxonomy" id="38457"/>
    <lineage>
        <taxon>Eukaryota</taxon>
        <taxon>Fungi</taxon>
        <taxon>Dikarya</taxon>
        <taxon>Ascomycota</taxon>
        <taxon>Pezizomycotina</taxon>
        <taxon>Leotiomycetes</taxon>
        <taxon>Helotiales</taxon>
        <taxon>Sclerotiniaceae</taxon>
        <taxon>Monilinia</taxon>
    </lineage>
</organism>
<dbReference type="SUPFAM" id="SSF48537">
    <property type="entry name" value="Phospholipase C/P1 nuclease"/>
    <property type="match status" value="1"/>
</dbReference>
<dbReference type="GO" id="GO:0004519">
    <property type="term" value="F:endonuclease activity"/>
    <property type="evidence" value="ECO:0007669"/>
    <property type="project" value="UniProtKB-KW"/>
</dbReference>
<dbReference type="InterPro" id="IPR003154">
    <property type="entry name" value="S1/P1nuclease"/>
</dbReference>
<dbReference type="GO" id="GO:0003676">
    <property type="term" value="F:nucleic acid binding"/>
    <property type="evidence" value="ECO:0007669"/>
    <property type="project" value="InterPro"/>
</dbReference>
<keyword evidence="7" id="KW-0325">Glycoprotein</keyword>
<gene>
    <name evidence="9" type="ORF">DID88_005327</name>
</gene>
<keyword evidence="5" id="KW-0378">Hydrolase</keyword>
<evidence type="ECO:0000256" key="1">
    <source>
        <dbReference type="ARBA" id="ARBA00009547"/>
    </source>
</evidence>
<keyword evidence="10" id="KW-1185">Reference proteome</keyword>
<evidence type="ECO:0000256" key="2">
    <source>
        <dbReference type="ARBA" id="ARBA00022722"/>
    </source>
</evidence>
<evidence type="ECO:0000313" key="10">
    <source>
        <dbReference type="Proteomes" id="UP000249056"/>
    </source>
</evidence>
<accession>A0A395J095</accession>
<dbReference type="Gene3D" id="1.10.575.10">
    <property type="entry name" value="P1 Nuclease"/>
    <property type="match status" value="1"/>
</dbReference>
<feature type="compositionally biased region" description="Basic and acidic residues" evidence="8">
    <location>
        <begin position="82"/>
        <end position="93"/>
    </location>
</feature>
<keyword evidence="4" id="KW-0255">Endonuclease</keyword>
<evidence type="ECO:0000256" key="3">
    <source>
        <dbReference type="ARBA" id="ARBA00022723"/>
    </source>
</evidence>
<comment type="similarity">
    <text evidence="1">Belongs to the nuclease type I family.</text>
</comment>
<sequence>MVVGKALRATGCASCRLSLLRNVTSLPTRTVPASGRFHATKISRQQIRFSSRSRLGEPDEASMHENNLESRKFLNENEGDGDEIKTESFKHEDVLEDQEPLNESKADKEIEASVSAVPWYLQVETSQMTPKTLSERQKIPDLPELPPPILQPMLQHILVDLGLDDLTLLDLRKLDPPPALGANLIMLIGTARSEKAFTCLCGSIMSMVENAADDNGDDGIRTGWVCVDIGVVDSPDMHVNAVPEGDGFTLLWTSNQTRTVLSYFSLGEFGKAKDNVLEYSANNVELDWQYFLLYQLRAYLESVSREEAIAYLGKGYLPGDTPFLKCFKEAVIGVRQTNQPASFKWDYVFWLSHYAQDIGHPWFKTVNIMKLFKMFEKEKFDDSDISDEYYHRIIRTILEPTRGAIADKSHAPARFNARSALKVIQTMYRRGHKILTEEMFVTLQEATERTPDLDILNVHPKTTINDSFGIPTKAMTPIQRPFWDIWRLPLRQNKPQSAAMYAYMFHEIAETEHQKGCMKALRTWIEDLDREDPPVKLEGDLAEAVKACLLVVDPHVEQEVIQDPEKPGEWSSLWRRCHGEMESGRILLRIWLLSLIFGSRNTGLGNPGSSSRSALLENKTESYLAGVATWADSFRYTKAGKGTAPWHFIDALDDVPRSCGVKFARDCGEEGCVVTAILNFTSQLLDPKVTKYDKNIAAKFIVHFIGDIHQPLHAENIDIGGNTIHVNFTGKPTNLHSVWDTAIPEKLVGGYSMTDAQDWADALTAAIKTGIYQYQADSWLEGMDISDPLTTALGWARESNAFVCTTVIPNGAEVLQGKELSGDYYDGSVPVIQLQVARAGYRLAAWLDIIVSGIKTEL</sequence>
<dbReference type="Pfam" id="PF02265">
    <property type="entry name" value="S1-P1_nuclease"/>
    <property type="match status" value="1"/>
</dbReference>
<evidence type="ECO:0000256" key="7">
    <source>
        <dbReference type="ARBA" id="ARBA00023180"/>
    </source>
</evidence>
<dbReference type="PANTHER" id="PTHR33146:SF26">
    <property type="entry name" value="ENDONUCLEASE 4"/>
    <property type="match status" value="1"/>
</dbReference>
<comment type="caution">
    <text evidence="9">The sequence shown here is derived from an EMBL/GenBank/DDBJ whole genome shotgun (WGS) entry which is preliminary data.</text>
</comment>
<dbReference type="PANTHER" id="PTHR33146">
    <property type="entry name" value="ENDONUCLEASE 4"/>
    <property type="match status" value="1"/>
</dbReference>
<evidence type="ECO:0000256" key="6">
    <source>
        <dbReference type="ARBA" id="ARBA00023157"/>
    </source>
</evidence>
<dbReference type="CDD" id="cd11010">
    <property type="entry name" value="S1-P1_nuclease"/>
    <property type="match status" value="1"/>
</dbReference>
<dbReference type="InterPro" id="IPR008947">
    <property type="entry name" value="PLipase_C/P1_nuclease_dom_sf"/>
</dbReference>
<dbReference type="EMBL" id="QKRW01000009">
    <property type="protein sequence ID" value="RAL65656.1"/>
    <property type="molecule type" value="Genomic_DNA"/>
</dbReference>
<proteinExistence type="inferred from homology"/>
<reference evidence="9 10" key="1">
    <citation type="submission" date="2018-06" db="EMBL/GenBank/DDBJ databases">
        <title>Genome Sequence of the Brown Rot Fungal Pathogen Monilinia fructigena.</title>
        <authorList>
            <person name="Landi L."/>
            <person name="De Miccolis Angelini R.M."/>
            <person name="Pollastro S."/>
            <person name="Abate D."/>
            <person name="Faretra F."/>
            <person name="Romanazzi G."/>
        </authorList>
    </citation>
    <scope>NUCLEOTIDE SEQUENCE [LARGE SCALE GENOMIC DNA]</scope>
    <source>
        <strain evidence="9 10">Mfrg269</strain>
    </source>
</reference>
<dbReference type="GO" id="GO:0006308">
    <property type="term" value="P:DNA catabolic process"/>
    <property type="evidence" value="ECO:0007669"/>
    <property type="project" value="InterPro"/>
</dbReference>
<feature type="compositionally biased region" description="Basic and acidic residues" evidence="8">
    <location>
        <begin position="54"/>
        <end position="75"/>
    </location>
</feature>
<evidence type="ECO:0000256" key="8">
    <source>
        <dbReference type="SAM" id="MobiDB-lite"/>
    </source>
</evidence>
<feature type="region of interest" description="Disordered" evidence="8">
    <location>
        <begin position="48"/>
        <end position="107"/>
    </location>
</feature>
<dbReference type="GO" id="GO:0016788">
    <property type="term" value="F:hydrolase activity, acting on ester bonds"/>
    <property type="evidence" value="ECO:0007669"/>
    <property type="project" value="InterPro"/>
</dbReference>
<dbReference type="GO" id="GO:0046872">
    <property type="term" value="F:metal ion binding"/>
    <property type="evidence" value="ECO:0007669"/>
    <property type="project" value="UniProtKB-KW"/>
</dbReference>
<evidence type="ECO:0000313" key="9">
    <source>
        <dbReference type="EMBL" id="RAL65656.1"/>
    </source>
</evidence>
<keyword evidence="3" id="KW-0479">Metal-binding</keyword>
<evidence type="ECO:0000256" key="5">
    <source>
        <dbReference type="ARBA" id="ARBA00022801"/>
    </source>
</evidence>
<dbReference type="Proteomes" id="UP000249056">
    <property type="component" value="Unassembled WGS sequence"/>
</dbReference>
<dbReference type="OrthoDB" id="107372at2759"/>
<evidence type="ECO:0000256" key="4">
    <source>
        <dbReference type="ARBA" id="ARBA00022759"/>
    </source>
</evidence>
<keyword evidence="2" id="KW-0540">Nuclease</keyword>
<evidence type="ECO:0008006" key="11">
    <source>
        <dbReference type="Google" id="ProtNLM"/>
    </source>
</evidence>